<accession>A0A1I7WRX4</accession>
<keyword evidence="7" id="KW-1185">Reference proteome</keyword>
<dbReference type="InterPro" id="IPR029703">
    <property type="entry name" value="POL2"/>
</dbReference>
<evidence type="ECO:0000256" key="2">
    <source>
        <dbReference type="ARBA" id="ARBA00022695"/>
    </source>
</evidence>
<sequence length="879" mass="101216">MVEAFHNNIVFPNKFTGGDELKMSKDGHRLHAIESETYVGGHVEALEAGVFRADIPCRFRLVPSALARLRNEVPVTLEKELIREFGIPLKNVLDFDERVNICTLCTEVQTAFNELLKMPSRLENPRIYHLDVGAMYPNIILTNRLQPCAIVDEEICMACSFNTPDAKCKRFMDWEWRGELTPATRGEYQQIMQQLEGETFGKPPKAFHQLEKAERQAIEKKRVQDRNTHSVVLKDCCVQWLGMAGRSLLVHRERKRSHHNLLVVIYLSSERDLYITSYMLMYDYKELLKKAKGSLWKWQGLYAILVQILLGKQENLLSRLESRSSLILMVNISFLFFSFRFCITVSYPGAMLNALVHAAFTNEQYHNLQPDGSYTISKENSIFFEVDGPYRCMVLPASKEEGKKLKKRYAVFNIDGSLAELKGFEVKRRGELNIIKHFQSSVFKAFLRGGSLDEVYVNVAREADYWLDVLFSRGVDLSDTELFELISENRSMSRKLDEYGAQKSTSISTARRLAEFLGTDMVKVNKLIFSCSTICIFKINAFDAGLACQFVISRFPIGAPVTDRAIPVAIFQAELKVTAHYLRLWTKQQALSADSVNIRDPKITDLFEKVRDKPASDVNENGKRAHTPDLEQVEQSSDNENEPKKIRITDHETHVSPLEKKTLIEHGFYEWLNFLKKKWREEKKPTELIRILSVEETRVQGYYNLWVAVDGQMSKFTLRVPRTIVVNEKVFYQRYLQNNVVLMAIYVTEIHRRKGSILTCGNDSNSILLQVLSAVSFFSPRNMRIILPFIFRKDQILQLCSVRSVIKFNVQQFRSLLEAEKYVNKALRISREATTRPTILCMLSDEEPDSMVRSAKASNFSFFKCITIIINSIGSFLFF</sequence>
<name>A0A1I7WRX4_HETBA</name>
<dbReference type="GO" id="GO:0003677">
    <property type="term" value="F:DNA binding"/>
    <property type="evidence" value="ECO:0007669"/>
    <property type="project" value="UniProtKB-KW"/>
</dbReference>
<dbReference type="GO" id="GO:0008622">
    <property type="term" value="C:epsilon DNA polymerase complex"/>
    <property type="evidence" value="ECO:0007669"/>
    <property type="project" value="InterPro"/>
</dbReference>
<dbReference type="GO" id="GO:0006287">
    <property type="term" value="P:base-excision repair, gap-filling"/>
    <property type="evidence" value="ECO:0007669"/>
    <property type="project" value="TreeGrafter"/>
</dbReference>
<keyword evidence="4" id="KW-0539">Nucleus</keyword>
<keyword evidence="4" id="KW-0479">Metal-binding</keyword>
<dbReference type="GO" id="GO:0045004">
    <property type="term" value="P:DNA replication proofreading"/>
    <property type="evidence" value="ECO:0007669"/>
    <property type="project" value="TreeGrafter"/>
</dbReference>
<keyword evidence="4" id="KW-0863">Zinc-finger</keyword>
<evidence type="ECO:0000256" key="3">
    <source>
        <dbReference type="ARBA" id="ARBA00022932"/>
    </source>
</evidence>
<comment type="similarity">
    <text evidence="4">Belongs to the DNA polymerase type-B family.</text>
</comment>
<dbReference type="SUPFAM" id="SSF56672">
    <property type="entry name" value="DNA/RNA polymerases"/>
    <property type="match status" value="1"/>
</dbReference>
<dbReference type="InterPro" id="IPR055191">
    <property type="entry name" value="POL2_thumb"/>
</dbReference>
<keyword evidence="4" id="KW-0862">Zinc</keyword>
<dbReference type="EC" id="2.7.7.7" evidence="4"/>
<dbReference type="Proteomes" id="UP000095283">
    <property type="component" value="Unplaced"/>
</dbReference>
<dbReference type="GO" id="GO:0008270">
    <property type="term" value="F:zinc ion binding"/>
    <property type="evidence" value="ECO:0007669"/>
    <property type="project" value="UniProtKB-KW"/>
</dbReference>
<evidence type="ECO:0000313" key="8">
    <source>
        <dbReference type="WBParaSite" id="Hba_07932"/>
    </source>
</evidence>
<dbReference type="GO" id="GO:0000278">
    <property type="term" value="P:mitotic cell cycle"/>
    <property type="evidence" value="ECO:0007669"/>
    <property type="project" value="TreeGrafter"/>
</dbReference>
<comment type="catalytic activity">
    <reaction evidence="4">
        <text>DNA(n) + a 2'-deoxyribonucleoside 5'-triphosphate = DNA(n+1) + diphosphate</text>
        <dbReference type="Rhea" id="RHEA:22508"/>
        <dbReference type="Rhea" id="RHEA-COMP:17339"/>
        <dbReference type="Rhea" id="RHEA-COMP:17340"/>
        <dbReference type="ChEBI" id="CHEBI:33019"/>
        <dbReference type="ChEBI" id="CHEBI:61560"/>
        <dbReference type="ChEBI" id="CHEBI:173112"/>
        <dbReference type="EC" id="2.7.7.7"/>
    </reaction>
</comment>
<feature type="domain" description="DNA polymerase epsilon ,catalytic subunit A thumb" evidence="6">
    <location>
        <begin position="428"/>
        <end position="599"/>
    </location>
</feature>
<dbReference type="FunFam" id="1.10.132.60:FF:000003">
    <property type="entry name" value="DNA polymerase epsilon catalytic subunit"/>
    <property type="match status" value="1"/>
</dbReference>
<evidence type="ECO:0000256" key="1">
    <source>
        <dbReference type="ARBA" id="ARBA00022679"/>
    </source>
</evidence>
<dbReference type="InterPro" id="IPR042087">
    <property type="entry name" value="DNA_pol_B_thumb"/>
</dbReference>
<organism evidence="7 8">
    <name type="scientific">Heterorhabditis bacteriophora</name>
    <name type="common">Entomopathogenic nematode worm</name>
    <dbReference type="NCBI Taxonomy" id="37862"/>
    <lineage>
        <taxon>Eukaryota</taxon>
        <taxon>Metazoa</taxon>
        <taxon>Ecdysozoa</taxon>
        <taxon>Nematoda</taxon>
        <taxon>Chromadorea</taxon>
        <taxon>Rhabditida</taxon>
        <taxon>Rhabditina</taxon>
        <taxon>Rhabditomorpha</taxon>
        <taxon>Strongyloidea</taxon>
        <taxon>Heterorhabditidae</taxon>
        <taxon>Heterorhabditis</taxon>
    </lineage>
</organism>
<comment type="cofactor">
    <cofactor evidence="4">
        <name>[4Fe-4S] cluster</name>
        <dbReference type="ChEBI" id="CHEBI:49883"/>
    </cofactor>
</comment>
<comment type="subcellular location">
    <subcellularLocation>
        <location evidence="4">Nucleus</location>
    </subcellularLocation>
</comment>
<dbReference type="GO" id="GO:0003887">
    <property type="term" value="F:DNA-directed DNA polymerase activity"/>
    <property type="evidence" value="ECO:0007669"/>
    <property type="project" value="UniProtKB-KW"/>
</dbReference>
<dbReference type="PANTHER" id="PTHR10670">
    <property type="entry name" value="DNA POLYMERASE EPSILON CATALYTIC SUBUNIT A"/>
    <property type="match status" value="1"/>
</dbReference>
<dbReference type="GO" id="GO:0008310">
    <property type="term" value="F:single-stranded DNA 3'-5' DNA exonuclease activity"/>
    <property type="evidence" value="ECO:0007669"/>
    <property type="project" value="TreeGrafter"/>
</dbReference>
<evidence type="ECO:0000256" key="5">
    <source>
        <dbReference type="SAM" id="MobiDB-lite"/>
    </source>
</evidence>
<dbReference type="Pfam" id="PF22634">
    <property type="entry name" value="POL2_thumb"/>
    <property type="match status" value="1"/>
</dbReference>
<evidence type="ECO:0000259" key="6">
    <source>
        <dbReference type="Pfam" id="PF22634"/>
    </source>
</evidence>
<comment type="function">
    <text evidence="4">DNA polymerase II participates in chromosomal DNA replication.</text>
</comment>
<dbReference type="InterPro" id="IPR043502">
    <property type="entry name" value="DNA/RNA_pol_sf"/>
</dbReference>
<evidence type="ECO:0000313" key="7">
    <source>
        <dbReference type="Proteomes" id="UP000095283"/>
    </source>
</evidence>
<keyword evidence="4" id="KW-0238">DNA-binding</keyword>
<keyword evidence="3 4" id="KW-0239">DNA-directed DNA polymerase</keyword>
<dbReference type="Gene3D" id="1.10.132.60">
    <property type="entry name" value="DNA polymerase family B, C-terminal domain"/>
    <property type="match status" value="1"/>
</dbReference>
<dbReference type="GO" id="GO:0006272">
    <property type="term" value="P:leading strand elongation"/>
    <property type="evidence" value="ECO:0007669"/>
    <property type="project" value="TreeGrafter"/>
</dbReference>
<keyword evidence="1 4" id="KW-0808">Transferase</keyword>
<dbReference type="PANTHER" id="PTHR10670:SF0">
    <property type="entry name" value="DNA POLYMERASE EPSILON CATALYTIC SUBUNIT A"/>
    <property type="match status" value="1"/>
</dbReference>
<dbReference type="GO" id="GO:0051539">
    <property type="term" value="F:4 iron, 4 sulfur cluster binding"/>
    <property type="evidence" value="ECO:0007669"/>
    <property type="project" value="UniProtKB-KW"/>
</dbReference>
<protein>
    <recommendedName>
        <fullName evidence="4">DNA polymerase epsilon catalytic subunit</fullName>
        <ecNumber evidence="4">2.7.7.7</ecNumber>
    </recommendedName>
</protein>
<feature type="compositionally biased region" description="Basic and acidic residues" evidence="5">
    <location>
        <begin position="614"/>
        <end position="629"/>
    </location>
</feature>
<proteinExistence type="inferred from homology"/>
<keyword evidence="4" id="KW-0408">Iron</keyword>
<keyword evidence="2 4" id="KW-0548">Nucleotidyltransferase</keyword>
<dbReference type="WBParaSite" id="Hba_07932">
    <property type="protein sequence ID" value="Hba_07932"/>
    <property type="gene ID" value="Hba_07932"/>
</dbReference>
<feature type="region of interest" description="Disordered" evidence="5">
    <location>
        <begin position="614"/>
        <end position="645"/>
    </location>
</feature>
<keyword evidence="4" id="KW-0411">Iron-sulfur</keyword>
<keyword evidence="4" id="KW-0004">4Fe-4S</keyword>
<evidence type="ECO:0000256" key="4">
    <source>
        <dbReference type="RuleBase" id="RU365029"/>
    </source>
</evidence>
<dbReference type="AlphaFoldDB" id="A0A1I7WRX4"/>
<keyword evidence="4" id="KW-0235">DNA replication</keyword>
<reference evidence="8" key="1">
    <citation type="submission" date="2016-11" db="UniProtKB">
        <authorList>
            <consortium name="WormBaseParasite"/>
        </authorList>
    </citation>
    <scope>IDENTIFICATION</scope>
</reference>
<dbReference type="GO" id="GO:0006297">
    <property type="term" value="P:nucleotide-excision repair, DNA gap filling"/>
    <property type="evidence" value="ECO:0007669"/>
    <property type="project" value="TreeGrafter"/>
</dbReference>